<gene>
    <name evidence="1" type="ORF">VPR01S_08_00230</name>
</gene>
<dbReference type="AlphaFoldDB" id="U3A179"/>
<dbReference type="Proteomes" id="UP000016570">
    <property type="component" value="Unassembled WGS sequence"/>
</dbReference>
<evidence type="ECO:0000313" key="2">
    <source>
        <dbReference type="Proteomes" id="UP000016570"/>
    </source>
</evidence>
<reference evidence="1 2" key="1">
    <citation type="submission" date="2013-09" db="EMBL/GenBank/DDBJ databases">
        <title>Whole genome shotgun sequence of Vibrio proteolyticus NBRC 13287.</title>
        <authorList>
            <person name="Isaki S."/>
            <person name="Hosoyama A."/>
            <person name="Numata M."/>
            <person name="Hashimoto M."/>
            <person name="Hosoyama Y."/>
            <person name="Tsuchikane K."/>
            <person name="Noguchi M."/>
            <person name="Hirakata S."/>
            <person name="Ichikawa N."/>
            <person name="Ohji S."/>
            <person name="Yamazoe A."/>
            <person name="Fujita N."/>
        </authorList>
    </citation>
    <scope>NUCLEOTIDE SEQUENCE [LARGE SCALE GENOMIC DNA]</scope>
    <source>
        <strain evidence="1 2">NBRC 13287</strain>
    </source>
</reference>
<dbReference type="RefSeq" id="WP_021705411.1">
    <property type="nucleotide sequence ID" value="NZ_BATJ01000008.1"/>
</dbReference>
<name>U3A179_VIBPR</name>
<comment type="caution">
    <text evidence="1">The sequence shown here is derived from an EMBL/GenBank/DDBJ whole genome shotgun (WGS) entry which is preliminary data.</text>
</comment>
<keyword evidence="2" id="KW-1185">Reference proteome</keyword>
<evidence type="ECO:0000313" key="1">
    <source>
        <dbReference type="EMBL" id="GAD67440.1"/>
    </source>
</evidence>
<sequence>MEIYGFYKVIVLVEKRTLVFPNANSFEDPYEGTWPQASFDILTKEGRFPEDTVGQLISGLQNLKKEMFISCWYMSEHESAAMWDLYLSSKEGVAIQTNTDTLCSELNNSDIDIYVSKVSYLDYDKQPVP</sequence>
<evidence type="ECO:0008006" key="3">
    <source>
        <dbReference type="Google" id="ProtNLM"/>
    </source>
</evidence>
<dbReference type="EMBL" id="BATJ01000008">
    <property type="protein sequence ID" value="GAD67440.1"/>
    <property type="molecule type" value="Genomic_DNA"/>
</dbReference>
<accession>U3A179</accession>
<protein>
    <recommendedName>
        <fullName evidence="3">DUF2971 domain-containing protein</fullName>
    </recommendedName>
</protein>
<dbReference type="eggNOG" id="ENOG50318H3">
    <property type="taxonomic scope" value="Bacteria"/>
</dbReference>
<organism evidence="1 2">
    <name type="scientific">Vibrio proteolyticus NBRC 13287</name>
    <dbReference type="NCBI Taxonomy" id="1219065"/>
    <lineage>
        <taxon>Bacteria</taxon>
        <taxon>Pseudomonadati</taxon>
        <taxon>Pseudomonadota</taxon>
        <taxon>Gammaproteobacteria</taxon>
        <taxon>Vibrionales</taxon>
        <taxon>Vibrionaceae</taxon>
        <taxon>Vibrio</taxon>
    </lineage>
</organism>
<dbReference type="STRING" id="1219065.VPR01S_08_00230"/>
<proteinExistence type="predicted"/>